<dbReference type="NCBIfam" id="NF003417">
    <property type="entry name" value="PRK04813.1"/>
    <property type="match status" value="4"/>
</dbReference>
<organism evidence="6 7">
    <name type="scientific">Mortierella alpina</name>
    <name type="common">Oleaginous fungus</name>
    <name type="synonym">Mortierella renispora</name>
    <dbReference type="NCBI Taxonomy" id="64518"/>
    <lineage>
        <taxon>Eukaryota</taxon>
        <taxon>Fungi</taxon>
        <taxon>Fungi incertae sedis</taxon>
        <taxon>Mucoromycota</taxon>
        <taxon>Mortierellomycotina</taxon>
        <taxon>Mortierellomycetes</taxon>
        <taxon>Mortierellales</taxon>
        <taxon>Mortierellaceae</taxon>
        <taxon>Mortierella</taxon>
    </lineage>
</organism>
<dbReference type="InterPro" id="IPR009081">
    <property type="entry name" value="PP-bd_ACP"/>
</dbReference>
<dbReference type="OrthoDB" id="329835at2759"/>
<dbReference type="FunFam" id="2.30.38.10:FF:000001">
    <property type="entry name" value="Non-ribosomal peptide synthetase PvdI"/>
    <property type="match status" value="3"/>
</dbReference>
<dbReference type="GO" id="GO:0044550">
    <property type="term" value="P:secondary metabolite biosynthetic process"/>
    <property type="evidence" value="ECO:0007669"/>
    <property type="project" value="TreeGrafter"/>
</dbReference>
<dbReference type="Gene3D" id="2.30.38.10">
    <property type="entry name" value="Luciferase, Domain 3"/>
    <property type="match status" value="1"/>
</dbReference>
<dbReference type="Gene3D" id="3.40.50.12780">
    <property type="entry name" value="N-terminal domain of ligase-like"/>
    <property type="match status" value="3"/>
</dbReference>
<dbReference type="Proteomes" id="UP000738359">
    <property type="component" value="Unassembled WGS sequence"/>
</dbReference>
<protein>
    <recommendedName>
        <fullName evidence="5">Carrier domain-containing protein</fullName>
    </recommendedName>
</protein>
<dbReference type="GO" id="GO:0016874">
    <property type="term" value="F:ligase activity"/>
    <property type="evidence" value="ECO:0007669"/>
    <property type="project" value="UniProtKB-KW"/>
</dbReference>
<evidence type="ECO:0000256" key="1">
    <source>
        <dbReference type="ARBA" id="ARBA00022450"/>
    </source>
</evidence>
<dbReference type="FunFam" id="3.40.50.980:FF:000001">
    <property type="entry name" value="Non-ribosomal peptide synthetase"/>
    <property type="match status" value="1"/>
</dbReference>
<dbReference type="FunFam" id="3.40.50.12780:FF:000012">
    <property type="entry name" value="Non-ribosomal peptide synthetase"/>
    <property type="match status" value="1"/>
</dbReference>
<dbReference type="SUPFAM" id="SSF47336">
    <property type="entry name" value="ACP-like"/>
    <property type="match status" value="2"/>
</dbReference>
<keyword evidence="3" id="KW-0436">Ligase</keyword>
<dbReference type="PROSITE" id="PS50075">
    <property type="entry name" value="CARRIER"/>
    <property type="match status" value="2"/>
</dbReference>
<dbReference type="Gene3D" id="1.10.1200.10">
    <property type="entry name" value="ACP-like"/>
    <property type="match status" value="2"/>
</dbReference>
<dbReference type="Pfam" id="PF00668">
    <property type="entry name" value="Condensation"/>
    <property type="match status" value="2"/>
</dbReference>
<reference evidence="6" key="1">
    <citation type="journal article" date="2020" name="Fungal Divers.">
        <title>Resolving the Mortierellaceae phylogeny through synthesis of multi-gene phylogenetics and phylogenomics.</title>
        <authorList>
            <person name="Vandepol N."/>
            <person name="Liber J."/>
            <person name="Desiro A."/>
            <person name="Na H."/>
            <person name="Kennedy M."/>
            <person name="Barry K."/>
            <person name="Grigoriev I.V."/>
            <person name="Miller A.N."/>
            <person name="O'Donnell K."/>
            <person name="Stajich J.E."/>
            <person name="Bonito G."/>
        </authorList>
    </citation>
    <scope>NUCLEOTIDE SEQUENCE</scope>
    <source>
        <strain evidence="6">CK1249</strain>
    </source>
</reference>
<dbReference type="FunFam" id="3.30.300.30:FF:000010">
    <property type="entry name" value="Enterobactin synthetase component F"/>
    <property type="match status" value="2"/>
</dbReference>
<sequence>MWGALRQGGKLVVVSQDVVRTPHDLHQLLQEHAVTVLNMTPTAFKPLLEIDTANKLQATLRYLFLGGEALSPAMLRPWLLAQAERCPKIINLYGPTEISIYVTYANVTLEDCSQATSSIGGRLPDMRAYVLDEYMRPVPLGVVGELYVGGPGVARGYLNRPELTAERFLQNPFVAGRDERVYRTGDLVKQLANGGLLYMGRNDHQVKIRGFRIELGEIEARLVEYPLVSEAVVIATGDDSNRRLVAYVTIRSDEQAPVAESSSADQLASSLRAHLATQLPEYMVPSAFVRMDAFPMTPNGKLDVQALPAPRESDFARQAYVPPQGELETAIASIWSELLQMERVSRDDSFFALGGHSLLAVQVISKLHALGHSVSASALFESPTLSAFAHAIGLHRAIVVPPNLITPEVARITPEMLPLIDLTQPDIDHIVEQVPGGLANIQDIYALAPLQEGILFHHLMHKTGDPYLLYYGRAFDNRSLLDQYLVGMQQMVNRHDILRTAFFWEDLSTPAQVVLRSATLSTTELTLDPADGSAIEQLKQRLDPRYNRLDLTQAPLLHYTIAQDFDGRWILGEWLHHLLGDHSTLEHIELEIRAIQEGRGAELLAPHPYRNLIAQTRLGVSQDAHEKFFKAMLSDFDTPSLPFGITDVRGDGSNITESTRMLPADLNERLRSQAKRLGVSLASLCHVAWAQVIARTSGQQRVVFGTVLFGRMQAETSSEGAIGLYINTLPFRVDVDSRSVEESVQETHALLAKLLEHEHAPLALAQRCSDVEPGVPLFSSLLNYRHNMESAEHGSGMEFLGEVERTNYPYDLSIEDYGHSLGLTAQVVLPLVSDRACAYMQEALDSLASALEYNPKMSVSQLDVLPADERKLLTQGGQWTQEDDSYHVCLHELFEQYADRVPNALSVMTDKHSLTYAEMNAESNRLAHRLIDLGAKTDSVVGLCMERSSSMIVAMFGILKSGAAYLPLDPTYTGERLKDIVSDAAPAILVTDAVGRKALSELVTAAMVVLDMSDLEGGDTSNPQVPGLHSGNLAYMIYTSGSTGKPKGVMVEHKGVASLAQYHSELIGIHEGSRMLQFASISFDFSVWEIFLTLCSGATLVLAPSSIRMDRNMLWNYMMRQSVTHATFTPSFLQDGVDFPCAIEPLTLTLGGEALGPTLLQNLIQQGIAVFNDYGPTESSISAATWKGSADFNGDVVPIGRPVRNSRLYVLDSRQEPVPLGAVGELYISGVGLARGYLNRPEQTAERFLQNPFGDNKSARMYRTGDLVRYLPDGDLVYLGRTDYQVKIRGFRIELGEIEVRLAEHAMVSEAFVLALGEGIHKRLVAYLTTDPDVQIEALDKTSLPSLLRSHLSARLPEYMVPSAFVCLDAFPLTSNGKLDRKALPAPSEDDYARQAYEAPEGEVENAIASIWSELLHVKRVSRHDSFFALGGHSLLAVQVISRLHRLGHSVSVRTLFESPTLLALAQSIGEHRAIVVPSNVITPGVTHITPEMLPLIDLNQNDIDRIVEQVPGGVANIQDIYALSPLQDGILFHNLMHKVGDPYLLYTARAFDNRKVLDQYLAATQQIMDRHDILRTAFMWENLSVPAQVVLRSASLPVTELTLDPADGPIAQQLKQKLDPRHNRIDLTQAPLLRFTIAQDSDGRWILGELLHHLTGDHSTLEVIEAELLAIQEGRGAELLAAHPYRNLIAQARLGVSQAAHEKFFKEMLSDFDTPSLPFGIKEVRGDGSNVTESGLLLPSKLNERLRFQAKRLGVSVASLCHVAWAQVIARTSGQQQVVFGTVLFGRMQAETSSDRAIGLYINTLPLRVDVDDRSVEECVQLTHSLLAKLLEHEHASLALAQRCSSVQPGAPLFNSLLNYRHNMDTAQHASSASGMELLESLERTNYPFTISVEDYGTSLGLTAQVAQPLEASRACGYMQEALDSLTSALETSGGMSVSRLNILPSEERQLLTQGGSTQKHDDSYRICLHQLFEQHVDRAPGALSIICGDQSLTYGKLNAYSNRLAHRLIDHGVKTDSIVALCMERSPSMIVAMLAILKAGAAYLPLDPLYPSDRLQGIVADAEPAVLVADAAGKKALGELSSVLLVEVDIDDLQDGNASNPQVSNVDFTKLAYVFELLRVREGSRMLQFASISFDFSVWEIFIILCSGATLVLAPSSMRMDRDMLWRYMNEVSVTHSACTPSFLQDGADLPPLTRPLTLSLGGEALSPALLQNLVRQGINVFNLYGPTETSIATTTWNCPPNFCGDIVPIGGPVRNARHYILDSQQQPVPMGAIGELFIGGIGLARGYLNRPDQTAERFLKDPFSEDKDARVYRTGDLVRQHPDGNLVYLGRADFQVKIRGFRIELGEIEARLVEHESVSEAVVVALGEGVDARLVAYFTRDHDGKSEGTWLNRACMKWLAQWHKKNRSWMLTMNEPFLLTCSVRQILAAIGSSFSPFSKAA</sequence>
<dbReference type="GO" id="GO:0043041">
    <property type="term" value="P:amino acid activation for nonribosomal peptide biosynthetic process"/>
    <property type="evidence" value="ECO:0007669"/>
    <property type="project" value="TreeGrafter"/>
</dbReference>
<comment type="caution">
    <text evidence="6">The sequence shown here is derived from an EMBL/GenBank/DDBJ whole genome shotgun (WGS) entry which is preliminary data.</text>
</comment>
<dbReference type="Gene3D" id="3.30.300.30">
    <property type="match status" value="3"/>
</dbReference>
<proteinExistence type="inferred from homology"/>
<dbReference type="InterPro" id="IPR020806">
    <property type="entry name" value="PKS_PP-bd"/>
</dbReference>
<dbReference type="Pfam" id="PF00550">
    <property type="entry name" value="PP-binding"/>
    <property type="match status" value="2"/>
</dbReference>
<dbReference type="SUPFAM" id="SSF52777">
    <property type="entry name" value="CoA-dependent acyltransferases"/>
    <property type="match status" value="4"/>
</dbReference>
<dbReference type="InterPro" id="IPR025110">
    <property type="entry name" value="AMP-bd_C"/>
</dbReference>
<keyword evidence="7" id="KW-1185">Reference proteome</keyword>
<evidence type="ECO:0000256" key="2">
    <source>
        <dbReference type="ARBA" id="ARBA00022553"/>
    </source>
</evidence>
<dbReference type="CDD" id="cd05930">
    <property type="entry name" value="A_NRPS"/>
    <property type="match status" value="3"/>
</dbReference>
<dbReference type="GO" id="GO:0031177">
    <property type="term" value="F:phosphopantetheine binding"/>
    <property type="evidence" value="ECO:0007669"/>
    <property type="project" value="InterPro"/>
</dbReference>
<dbReference type="InterPro" id="IPR042099">
    <property type="entry name" value="ANL_N_sf"/>
</dbReference>
<dbReference type="CDD" id="cd19544">
    <property type="entry name" value="E-C_NRPS"/>
    <property type="match status" value="2"/>
</dbReference>
<dbReference type="PANTHER" id="PTHR45527">
    <property type="entry name" value="NONRIBOSOMAL PEPTIDE SYNTHETASE"/>
    <property type="match status" value="1"/>
</dbReference>
<dbReference type="InterPro" id="IPR036736">
    <property type="entry name" value="ACP-like_sf"/>
</dbReference>
<dbReference type="InterPro" id="IPR023213">
    <property type="entry name" value="CAT-like_dom_sf"/>
</dbReference>
<dbReference type="Gene3D" id="3.30.559.30">
    <property type="entry name" value="Nonribosomal peptide synthetase, condensation domain"/>
    <property type="match status" value="2"/>
</dbReference>
<dbReference type="PROSITE" id="PS00012">
    <property type="entry name" value="PHOSPHOPANTETHEINE"/>
    <property type="match status" value="2"/>
</dbReference>
<dbReference type="NCBIfam" id="TIGR01733">
    <property type="entry name" value="AA-adenyl-dom"/>
    <property type="match status" value="1"/>
</dbReference>
<evidence type="ECO:0000313" key="7">
    <source>
        <dbReference type="Proteomes" id="UP000738359"/>
    </source>
</evidence>
<dbReference type="SUPFAM" id="SSF56801">
    <property type="entry name" value="Acetyl-CoA synthetase-like"/>
    <property type="match status" value="3"/>
</dbReference>
<dbReference type="GO" id="GO:0005737">
    <property type="term" value="C:cytoplasm"/>
    <property type="evidence" value="ECO:0007669"/>
    <property type="project" value="TreeGrafter"/>
</dbReference>
<dbReference type="InterPro" id="IPR001242">
    <property type="entry name" value="Condensation_dom"/>
</dbReference>
<dbReference type="InterPro" id="IPR010071">
    <property type="entry name" value="AA_adenyl_dom"/>
</dbReference>
<feature type="domain" description="Carrier" evidence="5">
    <location>
        <begin position="1399"/>
        <end position="1473"/>
    </location>
</feature>
<dbReference type="PROSITE" id="PS00455">
    <property type="entry name" value="AMP_BINDING"/>
    <property type="match status" value="1"/>
</dbReference>
<gene>
    <name evidence="6" type="ORF">BGZ70_002177</name>
</gene>
<evidence type="ECO:0000259" key="5">
    <source>
        <dbReference type="PROSITE" id="PS50075"/>
    </source>
</evidence>
<feature type="domain" description="Carrier" evidence="5">
    <location>
        <begin position="322"/>
        <end position="396"/>
    </location>
</feature>
<evidence type="ECO:0000313" key="6">
    <source>
        <dbReference type="EMBL" id="KAF9948539.1"/>
    </source>
</evidence>
<dbReference type="Pfam" id="PF00501">
    <property type="entry name" value="AMP-binding"/>
    <property type="match status" value="4"/>
</dbReference>
<name>A0A9P6IXU3_MORAP</name>
<dbReference type="Gene3D" id="3.30.559.10">
    <property type="entry name" value="Chloramphenicol acetyltransferase-like domain"/>
    <property type="match status" value="2"/>
</dbReference>
<dbReference type="EMBL" id="JAAAHY010001516">
    <property type="protein sequence ID" value="KAF9948539.1"/>
    <property type="molecule type" value="Genomic_DNA"/>
</dbReference>
<evidence type="ECO:0000256" key="4">
    <source>
        <dbReference type="ARBA" id="ARBA00029454"/>
    </source>
</evidence>
<accession>A0A9P6IXU3</accession>
<dbReference type="InterPro" id="IPR000873">
    <property type="entry name" value="AMP-dep_synth/lig_dom"/>
</dbReference>
<dbReference type="Gene3D" id="3.40.50.980">
    <property type="match status" value="2"/>
</dbReference>
<dbReference type="InterPro" id="IPR045851">
    <property type="entry name" value="AMP-bd_C_sf"/>
</dbReference>
<dbReference type="InterPro" id="IPR020845">
    <property type="entry name" value="AMP-binding_CS"/>
</dbReference>
<keyword evidence="2" id="KW-0597">Phosphoprotein</keyword>
<dbReference type="PANTHER" id="PTHR45527:SF1">
    <property type="entry name" value="FATTY ACID SYNTHASE"/>
    <property type="match status" value="1"/>
</dbReference>
<comment type="similarity">
    <text evidence="4">Belongs to the NRP synthetase family.</text>
</comment>
<keyword evidence="1" id="KW-0596">Phosphopantetheine</keyword>
<dbReference type="InterPro" id="IPR006162">
    <property type="entry name" value="Ppantetheine_attach_site"/>
</dbReference>
<dbReference type="SMART" id="SM00823">
    <property type="entry name" value="PKS_PP"/>
    <property type="match status" value="2"/>
</dbReference>
<dbReference type="FunFam" id="1.10.1200.10:FF:000005">
    <property type="entry name" value="Nonribosomal peptide synthetase 1"/>
    <property type="match status" value="2"/>
</dbReference>
<dbReference type="Pfam" id="PF13193">
    <property type="entry name" value="AMP-binding_C"/>
    <property type="match status" value="2"/>
</dbReference>
<evidence type="ECO:0000256" key="3">
    <source>
        <dbReference type="ARBA" id="ARBA00022598"/>
    </source>
</evidence>